<evidence type="ECO:0000256" key="1">
    <source>
        <dbReference type="ARBA" id="ARBA00007992"/>
    </source>
</evidence>
<dbReference type="AlphaFoldDB" id="A0A0H2RUH4"/>
<dbReference type="SUPFAM" id="SSF51905">
    <property type="entry name" value="FAD/NAD(P)-binding domain"/>
    <property type="match status" value="1"/>
</dbReference>
<comment type="similarity">
    <text evidence="1">Belongs to the paxM FAD-dependent monooxygenase family.</text>
</comment>
<dbReference type="GO" id="GO:0004497">
    <property type="term" value="F:monooxygenase activity"/>
    <property type="evidence" value="ECO:0007669"/>
    <property type="project" value="UniProtKB-KW"/>
</dbReference>
<dbReference type="PANTHER" id="PTHR13789">
    <property type="entry name" value="MONOOXYGENASE"/>
    <property type="match status" value="1"/>
</dbReference>
<dbReference type="GO" id="GO:0071949">
    <property type="term" value="F:FAD binding"/>
    <property type="evidence" value="ECO:0007669"/>
    <property type="project" value="InterPro"/>
</dbReference>
<dbReference type="OrthoDB" id="9993796at2759"/>
<evidence type="ECO:0000313" key="7">
    <source>
        <dbReference type="EMBL" id="KLO15675.1"/>
    </source>
</evidence>
<keyword evidence="8" id="KW-1185">Reference proteome</keyword>
<protein>
    <submittedName>
        <fullName evidence="7">FAD/NAD(P)-binding domain-containing protein</fullName>
    </submittedName>
</protein>
<dbReference type="PANTHER" id="PTHR13789:SF236">
    <property type="entry name" value="MONOOXYGENASE, PUTATIVE (AFU_ORTHOLOGUE AFUA_6G12060)-RELATED"/>
    <property type="match status" value="1"/>
</dbReference>
<dbReference type="InterPro" id="IPR002938">
    <property type="entry name" value="FAD-bd"/>
</dbReference>
<reference evidence="7 8" key="1">
    <citation type="submission" date="2015-04" db="EMBL/GenBank/DDBJ databases">
        <title>Complete genome sequence of Schizopora paradoxa KUC8140, a cosmopolitan wood degrader in East Asia.</title>
        <authorList>
            <consortium name="DOE Joint Genome Institute"/>
            <person name="Min B."/>
            <person name="Park H."/>
            <person name="Jang Y."/>
            <person name="Kim J.-J."/>
            <person name="Kim K.H."/>
            <person name="Pangilinan J."/>
            <person name="Lipzen A."/>
            <person name="Riley R."/>
            <person name="Grigoriev I.V."/>
            <person name="Spatafora J.W."/>
            <person name="Choi I.-G."/>
        </authorList>
    </citation>
    <scope>NUCLEOTIDE SEQUENCE [LARGE SCALE GENOMIC DNA]</scope>
    <source>
        <strain evidence="7 8">KUC8140</strain>
    </source>
</reference>
<evidence type="ECO:0000259" key="6">
    <source>
        <dbReference type="Pfam" id="PF01494"/>
    </source>
</evidence>
<dbReference type="Gene3D" id="3.50.50.60">
    <property type="entry name" value="FAD/NAD(P)-binding domain"/>
    <property type="match status" value="1"/>
</dbReference>
<dbReference type="SUPFAM" id="SSF54373">
    <property type="entry name" value="FAD-linked reductases, C-terminal domain"/>
    <property type="match status" value="1"/>
</dbReference>
<dbReference type="STRING" id="27342.A0A0H2RUH4"/>
<organism evidence="7 8">
    <name type="scientific">Schizopora paradoxa</name>
    <dbReference type="NCBI Taxonomy" id="27342"/>
    <lineage>
        <taxon>Eukaryota</taxon>
        <taxon>Fungi</taxon>
        <taxon>Dikarya</taxon>
        <taxon>Basidiomycota</taxon>
        <taxon>Agaricomycotina</taxon>
        <taxon>Agaricomycetes</taxon>
        <taxon>Hymenochaetales</taxon>
        <taxon>Schizoporaceae</taxon>
        <taxon>Schizopora</taxon>
    </lineage>
</organism>
<dbReference type="InterPro" id="IPR036188">
    <property type="entry name" value="FAD/NAD-bd_sf"/>
</dbReference>
<dbReference type="InParanoid" id="A0A0H2RUH4"/>
<accession>A0A0H2RUH4</accession>
<sequence>MCVISFAPNTGRLFERWGLGEELMKVCTQHTNLHIHSHMGHLLQTQVLPQKVFGSNSYNGRRGEIHAVLFEYAKRLGAEIKLGVEVTEYWENDVEKKAGVIVQGQRIEGDVVVGADGVGSKARQLVLGHVDEPKPSGYAIYRTWFDIQERGVDKDPLTSMFAKEDLFFSWIGEDKHMLAMSMKGGKEMCWLLTHKDTADIKESWSQPGKISDALTIVDDWDPRCRAIVSKASFCIDFKLVIRDPLPTWVSPGGRIVVIGDAAHPFLPSSIQGASQGVEDGVALAVALKNAGKDKIPAATRVFEHLRYDRVLKSQQMGESTRNKWHKKNEDKGDDVELPFPEWLLNFDAERHAQNTFGQIFDSLKEKGYARPNVHLLYHIDEAGA</sequence>
<evidence type="ECO:0000256" key="2">
    <source>
        <dbReference type="ARBA" id="ARBA00022630"/>
    </source>
</evidence>
<evidence type="ECO:0000256" key="3">
    <source>
        <dbReference type="ARBA" id="ARBA00022827"/>
    </source>
</evidence>
<name>A0A0H2RUH4_9AGAM</name>
<proteinExistence type="inferred from homology"/>
<evidence type="ECO:0000256" key="5">
    <source>
        <dbReference type="ARBA" id="ARBA00023033"/>
    </source>
</evidence>
<dbReference type="EMBL" id="KQ085926">
    <property type="protein sequence ID" value="KLO15675.1"/>
    <property type="molecule type" value="Genomic_DNA"/>
</dbReference>
<evidence type="ECO:0000256" key="4">
    <source>
        <dbReference type="ARBA" id="ARBA00023002"/>
    </source>
</evidence>
<keyword evidence="5" id="KW-0503">Monooxygenase</keyword>
<dbReference type="Pfam" id="PF01494">
    <property type="entry name" value="FAD_binding_3"/>
    <property type="match status" value="1"/>
</dbReference>
<gene>
    <name evidence="7" type="ORF">SCHPADRAFT_995675</name>
</gene>
<dbReference type="Proteomes" id="UP000053477">
    <property type="component" value="Unassembled WGS sequence"/>
</dbReference>
<keyword evidence="2" id="KW-0285">Flavoprotein</keyword>
<dbReference type="PRINTS" id="PR00420">
    <property type="entry name" value="RNGMNOXGNASE"/>
</dbReference>
<keyword evidence="4" id="KW-0560">Oxidoreductase</keyword>
<evidence type="ECO:0000313" key="8">
    <source>
        <dbReference type="Proteomes" id="UP000053477"/>
    </source>
</evidence>
<keyword evidence="3" id="KW-0274">FAD</keyword>
<feature type="domain" description="FAD-binding" evidence="6">
    <location>
        <begin position="10"/>
        <end position="289"/>
    </location>
</feature>
<dbReference type="InterPro" id="IPR050493">
    <property type="entry name" value="FAD-dep_Monooxygenase_BioMet"/>
</dbReference>